<sequence length="143" mass="16043">MSSARPSIIKSEARRRGPKKRLSFAPTPEEGETTEVQDENVSQPGSVWVSGDLSCRMTGLGMCYDPKAAHRTRQEPRDSVPMKESHRNNLTSVLHSATPSGTTANVLIVGEKILGEKFKAYLLERHHKRDTIQGLKWRMDLNM</sequence>
<dbReference type="OrthoDB" id="6348826at2759"/>
<dbReference type="AlphaFoldDB" id="A0A8J5CHM9"/>
<proteinExistence type="predicted"/>
<keyword evidence="3" id="KW-1185">Reference proteome</keyword>
<feature type="compositionally biased region" description="Basic and acidic residues" evidence="1">
    <location>
        <begin position="72"/>
        <end position="87"/>
    </location>
</feature>
<dbReference type="EMBL" id="JACEEZ010023159">
    <property type="protein sequence ID" value="KAG0711630.1"/>
    <property type="molecule type" value="Genomic_DNA"/>
</dbReference>
<comment type="caution">
    <text evidence="2">The sequence shown here is derived from an EMBL/GenBank/DDBJ whole genome shotgun (WGS) entry which is preliminary data.</text>
</comment>
<evidence type="ECO:0000256" key="1">
    <source>
        <dbReference type="SAM" id="MobiDB-lite"/>
    </source>
</evidence>
<organism evidence="2 3">
    <name type="scientific">Chionoecetes opilio</name>
    <name type="common">Atlantic snow crab</name>
    <name type="synonym">Cancer opilio</name>
    <dbReference type="NCBI Taxonomy" id="41210"/>
    <lineage>
        <taxon>Eukaryota</taxon>
        <taxon>Metazoa</taxon>
        <taxon>Ecdysozoa</taxon>
        <taxon>Arthropoda</taxon>
        <taxon>Crustacea</taxon>
        <taxon>Multicrustacea</taxon>
        <taxon>Malacostraca</taxon>
        <taxon>Eumalacostraca</taxon>
        <taxon>Eucarida</taxon>
        <taxon>Decapoda</taxon>
        <taxon>Pleocyemata</taxon>
        <taxon>Brachyura</taxon>
        <taxon>Eubrachyura</taxon>
        <taxon>Majoidea</taxon>
        <taxon>Majidae</taxon>
        <taxon>Chionoecetes</taxon>
    </lineage>
</organism>
<protein>
    <submittedName>
        <fullName evidence="2">Uncharacterized protein</fullName>
    </submittedName>
</protein>
<gene>
    <name evidence="2" type="ORF">GWK47_020185</name>
</gene>
<feature type="compositionally biased region" description="Acidic residues" evidence="1">
    <location>
        <begin position="29"/>
        <end position="38"/>
    </location>
</feature>
<feature type="region of interest" description="Disordered" evidence="1">
    <location>
        <begin position="1"/>
        <end position="45"/>
    </location>
</feature>
<accession>A0A8J5CHM9</accession>
<dbReference type="Proteomes" id="UP000770661">
    <property type="component" value="Unassembled WGS sequence"/>
</dbReference>
<evidence type="ECO:0000313" key="3">
    <source>
        <dbReference type="Proteomes" id="UP000770661"/>
    </source>
</evidence>
<name>A0A8J5CHM9_CHIOP</name>
<evidence type="ECO:0000313" key="2">
    <source>
        <dbReference type="EMBL" id="KAG0711630.1"/>
    </source>
</evidence>
<feature type="region of interest" description="Disordered" evidence="1">
    <location>
        <begin position="67"/>
        <end position="87"/>
    </location>
</feature>
<reference evidence="2" key="1">
    <citation type="submission" date="2020-07" db="EMBL/GenBank/DDBJ databases">
        <title>The High-quality genome of the commercially important snow crab, Chionoecetes opilio.</title>
        <authorList>
            <person name="Jeong J.-H."/>
            <person name="Ryu S."/>
        </authorList>
    </citation>
    <scope>NUCLEOTIDE SEQUENCE</scope>
    <source>
        <strain evidence="2">MADBK_172401_WGS</strain>
        <tissue evidence="2">Digestive gland</tissue>
    </source>
</reference>